<keyword evidence="15" id="KW-1133">Transmembrane helix</keyword>
<keyword evidence="18" id="KW-1185">Reference proteome</keyword>
<feature type="region of interest" description="Disordered" evidence="14">
    <location>
        <begin position="1434"/>
        <end position="1464"/>
    </location>
</feature>
<dbReference type="Pfam" id="PF04043">
    <property type="entry name" value="PMEI"/>
    <property type="match status" value="4"/>
</dbReference>
<evidence type="ECO:0000256" key="2">
    <source>
        <dbReference type="ARBA" id="ARBA00005184"/>
    </source>
</evidence>
<accession>A0A9Q0J7K8</accession>
<dbReference type="SMART" id="SM00856">
    <property type="entry name" value="PMEI"/>
    <property type="match status" value="4"/>
</dbReference>
<keyword evidence="9" id="KW-1015">Disulfide bond</keyword>
<organism evidence="17 18">
    <name type="scientific">Turnera subulata</name>
    <dbReference type="NCBI Taxonomy" id="218843"/>
    <lineage>
        <taxon>Eukaryota</taxon>
        <taxon>Viridiplantae</taxon>
        <taxon>Streptophyta</taxon>
        <taxon>Embryophyta</taxon>
        <taxon>Tracheophyta</taxon>
        <taxon>Spermatophyta</taxon>
        <taxon>Magnoliopsida</taxon>
        <taxon>eudicotyledons</taxon>
        <taxon>Gunneridae</taxon>
        <taxon>Pentapetalae</taxon>
        <taxon>rosids</taxon>
        <taxon>fabids</taxon>
        <taxon>Malpighiales</taxon>
        <taxon>Passifloraceae</taxon>
        <taxon>Turnera</taxon>
    </lineage>
</organism>
<feature type="transmembrane region" description="Helical" evidence="15">
    <location>
        <begin position="1472"/>
        <end position="1495"/>
    </location>
</feature>
<dbReference type="NCBIfam" id="TIGR01614">
    <property type="entry name" value="PME_inhib"/>
    <property type="match status" value="2"/>
</dbReference>
<dbReference type="FunFam" id="1.20.140.40:FF:000001">
    <property type="entry name" value="Pectinesterase"/>
    <property type="match status" value="1"/>
</dbReference>
<evidence type="ECO:0000256" key="6">
    <source>
        <dbReference type="ARBA" id="ARBA00022512"/>
    </source>
</evidence>
<keyword evidence="15" id="KW-0812">Transmembrane</keyword>
<dbReference type="GO" id="GO:0004857">
    <property type="term" value="F:enzyme inhibitor activity"/>
    <property type="evidence" value="ECO:0007669"/>
    <property type="project" value="InterPro"/>
</dbReference>
<proteinExistence type="inferred from homology"/>
<dbReference type="SUPFAM" id="SSF101148">
    <property type="entry name" value="Plant invertase/pectin methylesterase inhibitor"/>
    <property type="match status" value="4"/>
</dbReference>
<dbReference type="PROSITE" id="PS00800">
    <property type="entry name" value="PECTINESTERASE_1"/>
    <property type="match status" value="1"/>
</dbReference>
<reference evidence="17" key="2">
    <citation type="journal article" date="2023" name="Plants (Basel)">
        <title>Annotation of the Turnera subulata (Passifloraceae) Draft Genome Reveals the S-Locus Evolved after the Divergence of Turneroideae from Passifloroideae in a Stepwise Manner.</title>
        <authorList>
            <person name="Henning P.M."/>
            <person name="Roalson E.H."/>
            <person name="Mir W."/>
            <person name="McCubbin A.G."/>
            <person name="Shore J.S."/>
        </authorList>
    </citation>
    <scope>NUCLEOTIDE SEQUENCE</scope>
    <source>
        <strain evidence="17">F60SS</strain>
    </source>
</reference>
<dbReference type="InterPro" id="IPR018040">
    <property type="entry name" value="Pectinesterase_Tyr_AS"/>
</dbReference>
<evidence type="ECO:0000256" key="11">
    <source>
        <dbReference type="ARBA" id="ARBA00047928"/>
    </source>
</evidence>
<dbReference type="InterPro" id="IPR011050">
    <property type="entry name" value="Pectin_lyase_fold/virulence"/>
</dbReference>
<dbReference type="GO" id="GO:0030599">
    <property type="term" value="F:pectinesterase activity"/>
    <property type="evidence" value="ECO:0007669"/>
    <property type="project" value="UniProtKB-EC"/>
</dbReference>
<feature type="active site" evidence="13">
    <location>
        <position position="283"/>
    </location>
</feature>
<dbReference type="GO" id="GO:0042545">
    <property type="term" value="P:cell wall modification"/>
    <property type="evidence" value="ECO:0007669"/>
    <property type="project" value="InterPro"/>
</dbReference>
<evidence type="ECO:0000256" key="14">
    <source>
        <dbReference type="SAM" id="MobiDB-lite"/>
    </source>
</evidence>
<evidence type="ECO:0000256" key="8">
    <source>
        <dbReference type="ARBA" id="ARBA00023085"/>
    </source>
</evidence>
<evidence type="ECO:0000256" key="9">
    <source>
        <dbReference type="ARBA" id="ARBA00023157"/>
    </source>
</evidence>
<feature type="active site" evidence="13">
    <location>
        <position position="815"/>
    </location>
</feature>
<keyword evidence="10" id="KW-0325">Glycoprotein</keyword>
<keyword evidence="15" id="KW-0472">Membrane</keyword>
<keyword evidence="6" id="KW-0964">Secreted</keyword>
<comment type="caution">
    <text evidence="17">The sequence shown here is derived from an EMBL/GenBank/DDBJ whole genome shotgun (WGS) entry which is preliminary data.</text>
</comment>
<dbReference type="FunFam" id="2.160.20.10:FF:000001">
    <property type="entry name" value="Pectinesterase"/>
    <property type="match status" value="4"/>
</dbReference>
<evidence type="ECO:0000256" key="4">
    <source>
        <dbReference type="ARBA" id="ARBA00007786"/>
    </source>
</evidence>
<dbReference type="InterPro" id="IPR012334">
    <property type="entry name" value="Pectin_lyas_fold"/>
</dbReference>
<dbReference type="PROSITE" id="PS00503">
    <property type="entry name" value="PECTINESTERASE_2"/>
    <property type="match status" value="4"/>
</dbReference>
<feature type="active site" evidence="13">
    <location>
        <position position="1317"/>
    </location>
</feature>
<keyword evidence="6" id="KW-0134">Cell wall</keyword>
<dbReference type="EC" id="3.1.1.11" evidence="5"/>
<dbReference type="InterPro" id="IPR033131">
    <property type="entry name" value="Pectinesterase_Asp_AS"/>
</dbReference>
<comment type="similarity">
    <text evidence="4">In the C-terminal section; belongs to the pectinesterase family.</text>
</comment>
<feature type="domain" description="Pectinesterase inhibitor" evidence="16">
    <location>
        <begin position="453"/>
        <end position="608"/>
    </location>
</feature>
<gene>
    <name evidence="17" type="ORF">Tsubulata_033244</name>
</gene>
<evidence type="ECO:0000256" key="1">
    <source>
        <dbReference type="ARBA" id="ARBA00004191"/>
    </source>
</evidence>
<reference evidence="17" key="1">
    <citation type="submission" date="2022-02" db="EMBL/GenBank/DDBJ databases">
        <authorList>
            <person name="Henning P.M."/>
            <person name="McCubbin A.G."/>
            <person name="Shore J.S."/>
        </authorList>
    </citation>
    <scope>NUCLEOTIDE SEQUENCE</scope>
    <source>
        <strain evidence="17">F60SS</strain>
        <tissue evidence="17">Leaves</tissue>
    </source>
</reference>
<dbReference type="CDD" id="cd15799">
    <property type="entry name" value="PMEI-like_4"/>
    <property type="match status" value="1"/>
</dbReference>
<evidence type="ECO:0000259" key="16">
    <source>
        <dbReference type="SMART" id="SM00856"/>
    </source>
</evidence>
<feature type="domain" description="Pectinesterase inhibitor" evidence="16">
    <location>
        <begin position="1"/>
        <end position="88"/>
    </location>
</feature>
<comment type="similarity">
    <text evidence="3">In the N-terminal section; belongs to the PMEI family.</text>
</comment>
<evidence type="ECO:0000256" key="12">
    <source>
        <dbReference type="ARBA" id="ARBA00057335"/>
    </source>
</evidence>
<feature type="domain" description="Pectinesterase inhibitor" evidence="16">
    <location>
        <begin position="1516"/>
        <end position="1668"/>
    </location>
</feature>
<dbReference type="CDD" id="cd15798">
    <property type="entry name" value="PMEI-like_3"/>
    <property type="match status" value="3"/>
</dbReference>
<evidence type="ECO:0000313" key="17">
    <source>
        <dbReference type="EMBL" id="KAJ4831343.1"/>
    </source>
</evidence>
<comment type="pathway">
    <text evidence="2">Glycan metabolism; pectin degradation; 2-dehydro-3-deoxy-D-gluconate from pectin: step 1/5.</text>
</comment>
<keyword evidence="8" id="KW-0063">Aspartyl esterase</keyword>
<dbReference type="Gene3D" id="1.20.140.40">
    <property type="entry name" value="Invertase/pectin methylesterase inhibitor family protein"/>
    <property type="match status" value="4"/>
</dbReference>
<evidence type="ECO:0000256" key="13">
    <source>
        <dbReference type="PROSITE-ProRule" id="PRU10040"/>
    </source>
</evidence>
<name>A0A9Q0J7K8_9ROSI</name>
<dbReference type="OrthoDB" id="2019149at2759"/>
<evidence type="ECO:0000256" key="10">
    <source>
        <dbReference type="ARBA" id="ARBA00023180"/>
    </source>
</evidence>
<dbReference type="PANTHER" id="PTHR31707">
    <property type="entry name" value="PECTINESTERASE"/>
    <property type="match status" value="1"/>
</dbReference>
<feature type="active site" evidence="13">
    <location>
        <position position="1873"/>
    </location>
</feature>
<dbReference type="InterPro" id="IPR000070">
    <property type="entry name" value="Pectinesterase_cat"/>
</dbReference>
<evidence type="ECO:0000256" key="15">
    <source>
        <dbReference type="SAM" id="Phobius"/>
    </source>
</evidence>
<protein>
    <recommendedName>
        <fullName evidence="5">pectinesterase</fullName>
        <ecNumber evidence="5">3.1.1.11</ecNumber>
    </recommendedName>
</protein>
<evidence type="ECO:0000313" key="18">
    <source>
        <dbReference type="Proteomes" id="UP001141552"/>
    </source>
</evidence>
<dbReference type="Pfam" id="PF01095">
    <property type="entry name" value="Pectinesterase"/>
    <property type="match status" value="4"/>
</dbReference>
<dbReference type="SUPFAM" id="SSF51126">
    <property type="entry name" value="Pectin lyase-like"/>
    <property type="match status" value="4"/>
</dbReference>
<evidence type="ECO:0000256" key="3">
    <source>
        <dbReference type="ARBA" id="ARBA00006027"/>
    </source>
</evidence>
<keyword evidence="7" id="KW-0378">Hydrolase</keyword>
<comment type="catalytic activity">
    <reaction evidence="11">
        <text>[(1-&gt;4)-alpha-D-galacturonosyl methyl ester](n) + n H2O = [(1-&gt;4)-alpha-D-galacturonosyl](n) + n methanol + n H(+)</text>
        <dbReference type="Rhea" id="RHEA:22380"/>
        <dbReference type="Rhea" id="RHEA-COMP:14570"/>
        <dbReference type="Rhea" id="RHEA-COMP:14573"/>
        <dbReference type="ChEBI" id="CHEBI:15377"/>
        <dbReference type="ChEBI" id="CHEBI:15378"/>
        <dbReference type="ChEBI" id="CHEBI:17790"/>
        <dbReference type="ChEBI" id="CHEBI:140522"/>
        <dbReference type="ChEBI" id="CHEBI:140523"/>
        <dbReference type="EC" id="3.1.1.11"/>
    </reaction>
</comment>
<comment type="subcellular location">
    <subcellularLocation>
        <location evidence="1">Secreted</location>
        <location evidence="1">Cell wall</location>
    </subcellularLocation>
</comment>
<evidence type="ECO:0000256" key="7">
    <source>
        <dbReference type="ARBA" id="ARBA00022801"/>
    </source>
</evidence>
<feature type="domain" description="Pectinesterase inhibitor" evidence="16">
    <location>
        <begin position="958"/>
        <end position="1097"/>
    </location>
</feature>
<dbReference type="Gene3D" id="2.160.20.10">
    <property type="entry name" value="Single-stranded right-handed beta-helix, Pectin lyase-like"/>
    <property type="match status" value="4"/>
</dbReference>
<dbReference type="EMBL" id="JAKUCV010005396">
    <property type="protein sequence ID" value="KAJ4831343.1"/>
    <property type="molecule type" value="Genomic_DNA"/>
</dbReference>
<sequence>MKVAIEDCKELLDFSVSELAWSLLEMKKIRAGSKNVHYAGNLKAWLSAALSNQDTCLEGFEGTDRHLANFINGSLKQVTQLIGNVLALYTQLHSLPFRPPRKNATETSSPKFPKWLTEGDQELLKASPVGMHVDATVALDGSGQYSTITQAINEAPSYSNRRHIIYVKKGVYRENIDMKKKKTNIMLVGDGIGQTVVSGNRNFMQGWTTFRTATVAVSGKGFIARDITFRNTAGPQNHQAVALRVDSDQSAFYRCSMEGYQDTLYAHSLRQFYRECEIYGTIDYIFGNGAAVFQNCKIHTRVPLPLQKVTITAQGRKDPHQSTGFTIQDSYIFATQPTYLGRPWKQYSRTVFLNTYMSSLVQPRGWLEWYGNFALNTLWYGEYRNYGPGASLSGRVKWPGYHIIQDANTAKFFTARQFIDGMSWLPSTGASTLCTILLVLFFFSPSLATSLPSVSGTPDKFCNSTPYPYFCRSSLPDNHSASLHDYGRISIDQALSYNKQFLKLVKHFLKLQLPSMYFASVIRALQDCQFLAQLNIDSLTHISNVVNYTDALQTLQADDLQTLLSATLTNLDTCLDGLRTTSQASDILNNLLAPLSTGKKHCSVSLAFFKHGWVPKKKKGGRSQTGREQFEMPNRVRKLLEYVSSRKLLQVAAGGGGASVSQMVVVNRKGTGNFTTINDAVAAAPNTTAPGNQYFVIYVVKGVYNEYVSIPKNKQNIMMIGDGIGKTVITGNRSVVDGWTTFNSATFAVVGQGFVAVNITFRNTAGAAKHQAVAVRNGADMSAFYNCSFEGYQDTLYTHSLRQFYRDCEIYGTVDYIFGNAAVVFQNCKIFSRLPMNGQFNTITAQGRTDPNQNTGISIQNCSIKAAKDLASGNFTVQTYLGRPWKEYSRTIVMQSTIASLIDPSGWAPWSGDFALATLYYAEFNNSGAGSKTTKRVTWPGFHDCYHQPTILQRPFATPTHVSQTFVYPPRTIQDYAKISISQSLSNAQQILSLVEYYLNLPSTSLKSTIYALEDCQFLAQLNIDALTDILQTISSSDSLPSFQASDIQTLLSATLTNLETSVDGLNAASTQALSFMNGIFPPLSNGRMHYSVSLALFRLGWVRETKKGRFLTEREHTFANMGKGADQYLPLKMSREDRRRLYESVSGRRKLLQFSWNGFLVNQFVVVNPDGNGNFTTISDAVDAAPRDTDISAGYFVIYVAAGVYNEYVSIPKHKNYVMLIGEGINRTVITGDRNVVDGWTTFNSATFAVVGKGFVAVNITFRNTAGSIKHQAVAVRNGADMSTFYRCSIEGYQDTLYAHSFRQFYRDCEIYGTVDYIFGNAAAVFQNCTMYSRLPLDNQFNAVTAQGRTDPNQNTGTSIQNCCIRASQDLATSNGATKSYLGRPWKDYSRTIVIQSFIDGSIDPTGWVEWSGDYALSTLYYAEFSNTGPGSDVTKRNRWPGYHHSSEKGKKKEKKRKKMAGEDTKKKKRFAIIGVSSFLLVAMVIAVTVGVGLENGEGDAVSDSTRKTTKDISASMKAIKSICQPTDYKKTCEDSLQKNAGNTTDPKELIQVAFKVAKKNIAEASRKSNLLKDLEKDPRTHQALTGCRELMNMSMIELENSINKVSEFDITRLEEMMADLKTWLSATITYQETCLDGFENTTTEAGDKMKALLKTSMELSSNGLDIVSGLSSVINSLQLSGMNRRLLADDADDVPVMGHDPSDVPTWVDAGRRKLMFTPLTKLKPTIVVAKDGSGDYKTIKKALEKIPRNSEKMKVLYIKEGVYHEYVEFPRNMSNLVVIGDGPTKTRITGNKNFHDGVTTYHTATADNFLAKDIGFENTAGPQGHQAVALRVSADYAVFYNVHMDGHQDTLYAHTKRQFYRDCSISGTIDFVFGDAISVFQNCKFLVRKPMENQQNIITAQGRKQRRQPSAIIIQNGTLTAHPDLESERLKFKSYLGRPWKEFSRTVIMESYIGDLIQPDGWLPWAGTFGLKTCWYGEYNNYGPGSKMDKRVTWNGIKTITRSHAIHFTPGRFLKIDSWIKQTGVPYVPYFTRHQQV</sequence>
<dbReference type="InterPro" id="IPR035513">
    <property type="entry name" value="Invertase/methylesterase_inhib"/>
</dbReference>
<comment type="function">
    <text evidence="12">Acts in the modification of cell walls via demethylesterification of cell wall pectin.</text>
</comment>
<evidence type="ECO:0000256" key="5">
    <source>
        <dbReference type="ARBA" id="ARBA00013229"/>
    </source>
</evidence>
<dbReference type="Proteomes" id="UP001141552">
    <property type="component" value="Unassembled WGS sequence"/>
</dbReference>
<dbReference type="InterPro" id="IPR006501">
    <property type="entry name" value="Pectinesterase_inhib_dom"/>
</dbReference>